<proteinExistence type="inferred from homology"/>
<dbReference type="Pfam" id="PF00155">
    <property type="entry name" value="Aminotran_1_2"/>
    <property type="match status" value="1"/>
</dbReference>
<reference evidence="8 9" key="1">
    <citation type="submission" date="2016-08" db="EMBL/GenBank/DDBJ databases">
        <authorList>
            <person name="Seilhamer J.J."/>
        </authorList>
    </citation>
    <scope>NUCLEOTIDE SEQUENCE [LARGE SCALE GENOMIC DNA]</scope>
    <source>
        <strain evidence="8 9">KCTC 42603</strain>
    </source>
</reference>
<feature type="domain" description="Aminotransferase class I/classII large" evidence="7">
    <location>
        <begin position="52"/>
        <end position="391"/>
    </location>
</feature>
<sequence>MRCYDVAPMYRKTCNGNAKTLKFSDRANAITPFYAMAFSEKASALEAQGFHVVRLNIGEPDFGAPQPVVAAMQAVMEKAELPYTSALGLPALRDAIAGFYQTRHGVAVKPNNVVVTAGASAALLLVCAALINEGDVVMLADPAYPCNRQFIRAFGGQLQSIAAGAEDRFQLTPQSVKANWQSSTKGVMLASPSNPTGTSVSQADLQAICEFAKAKGCWRIVDEIYLNLSHHDDGQTALAFDPDAIVINSFSKYFGMTGWRLGWCVVPDEMVPVMERLAQNLYICPSTPAQHAALACFTPETLNVCERRRDILLHRRQLVLEGLAEIGLSVDVEPDGAFYVYINVTPTGLTAMDFCERLLEEHHVALTPGNDFGQATGDDYVRLSFAAAEQELELGIKRMGEFVSKLGISA</sequence>
<evidence type="ECO:0000256" key="3">
    <source>
        <dbReference type="ARBA" id="ARBA00022576"/>
    </source>
</evidence>
<evidence type="ECO:0000259" key="7">
    <source>
        <dbReference type="Pfam" id="PF00155"/>
    </source>
</evidence>
<dbReference type="InterPro" id="IPR004838">
    <property type="entry name" value="NHTrfase_class1_PyrdxlP-BS"/>
</dbReference>
<evidence type="ECO:0000256" key="1">
    <source>
        <dbReference type="ARBA" id="ARBA00001933"/>
    </source>
</evidence>
<dbReference type="NCBIfam" id="NF005601">
    <property type="entry name" value="PRK07337.1"/>
    <property type="match status" value="1"/>
</dbReference>
<comment type="similarity">
    <text evidence="2 6">Belongs to the class-I pyridoxal-phosphate-dependent aminotransferase family.</text>
</comment>
<dbReference type="InterPro" id="IPR015421">
    <property type="entry name" value="PyrdxlP-dep_Trfase_major"/>
</dbReference>
<dbReference type="EC" id="2.6.1.-" evidence="6"/>
<dbReference type="Gene3D" id="3.40.640.10">
    <property type="entry name" value="Type I PLP-dependent aspartate aminotransferase-like (Major domain)"/>
    <property type="match status" value="1"/>
</dbReference>
<evidence type="ECO:0000313" key="8">
    <source>
        <dbReference type="EMBL" id="OFC69625.1"/>
    </source>
</evidence>
<dbReference type="GO" id="GO:0006520">
    <property type="term" value="P:amino acid metabolic process"/>
    <property type="evidence" value="ECO:0007669"/>
    <property type="project" value="InterPro"/>
</dbReference>
<dbReference type="InterPro" id="IPR004839">
    <property type="entry name" value="Aminotransferase_I/II_large"/>
</dbReference>
<accession>A0A1E7Z7W9</accession>
<dbReference type="OrthoDB" id="9803354at2"/>
<comment type="cofactor">
    <cofactor evidence="1 6">
        <name>pyridoxal 5'-phosphate</name>
        <dbReference type="ChEBI" id="CHEBI:597326"/>
    </cofactor>
</comment>
<comment type="caution">
    <text evidence="8">The sequence shown here is derived from an EMBL/GenBank/DDBJ whole genome shotgun (WGS) entry which is preliminary data.</text>
</comment>
<dbReference type="STRING" id="1656094.BFC18_16240"/>
<dbReference type="GO" id="GO:0030170">
    <property type="term" value="F:pyridoxal phosphate binding"/>
    <property type="evidence" value="ECO:0007669"/>
    <property type="project" value="InterPro"/>
</dbReference>
<dbReference type="GO" id="GO:0008483">
    <property type="term" value="F:transaminase activity"/>
    <property type="evidence" value="ECO:0007669"/>
    <property type="project" value="UniProtKB-KW"/>
</dbReference>
<dbReference type="PANTHER" id="PTHR46383">
    <property type="entry name" value="ASPARTATE AMINOTRANSFERASE"/>
    <property type="match status" value="1"/>
</dbReference>
<dbReference type="AlphaFoldDB" id="A0A1E7Z7W9"/>
<keyword evidence="9" id="KW-1185">Reference proteome</keyword>
<dbReference type="InterPro" id="IPR015424">
    <property type="entry name" value="PyrdxlP-dep_Trfase"/>
</dbReference>
<evidence type="ECO:0000256" key="4">
    <source>
        <dbReference type="ARBA" id="ARBA00022679"/>
    </source>
</evidence>
<evidence type="ECO:0000313" key="9">
    <source>
        <dbReference type="Proteomes" id="UP000175691"/>
    </source>
</evidence>
<dbReference type="Proteomes" id="UP000175691">
    <property type="component" value="Unassembled WGS sequence"/>
</dbReference>
<dbReference type="SUPFAM" id="SSF53383">
    <property type="entry name" value="PLP-dependent transferases"/>
    <property type="match status" value="1"/>
</dbReference>
<organism evidence="8 9">
    <name type="scientific">Alteromonas confluentis</name>
    <dbReference type="NCBI Taxonomy" id="1656094"/>
    <lineage>
        <taxon>Bacteria</taxon>
        <taxon>Pseudomonadati</taxon>
        <taxon>Pseudomonadota</taxon>
        <taxon>Gammaproteobacteria</taxon>
        <taxon>Alteromonadales</taxon>
        <taxon>Alteromonadaceae</taxon>
        <taxon>Alteromonas/Salinimonas group</taxon>
        <taxon>Alteromonas</taxon>
    </lineage>
</organism>
<evidence type="ECO:0000256" key="2">
    <source>
        <dbReference type="ARBA" id="ARBA00007441"/>
    </source>
</evidence>
<dbReference type="PROSITE" id="PS00105">
    <property type="entry name" value="AA_TRANSFER_CLASS_1"/>
    <property type="match status" value="1"/>
</dbReference>
<dbReference type="EMBL" id="MDHN01000037">
    <property type="protein sequence ID" value="OFC69625.1"/>
    <property type="molecule type" value="Genomic_DNA"/>
</dbReference>
<dbReference type="PANTHER" id="PTHR46383:SF2">
    <property type="entry name" value="AMINOTRANSFERASE"/>
    <property type="match status" value="1"/>
</dbReference>
<keyword evidence="5" id="KW-0663">Pyridoxal phosphate</keyword>
<protein>
    <recommendedName>
        <fullName evidence="6">Aminotransferase</fullName>
        <ecNumber evidence="6">2.6.1.-</ecNumber>
    </recommendedName>
</protein>
<name>A0A1E7Z7W9_9ALTE</name>
<gene>
    <name evidence="8" type="ORF">BFC18_16240</name>
</gene>
<dbReference type="CDD" id="cd00609">
    <property type="entry name" value="AAT_like"/>
    <property type="match status" value="1"/>
</dbReference>
<keyword evidence="3 6" id="KW-0032">Aminotransferase</keyword>
<evidence type="ECO:0000256" key="6">
    <source>
        <dbReference type="RuleBase" id="RU000481"/>
    </source>
</evidence>
<keyword evidence="4 6" id="KW-0808">Transferase</keyword>
<evidence type="ECO:0000256" key="5">
    <source>
        <dbReference type="ARBA" id="ARBA00022898"/>
    </source>
</evidence>
<dbReference type="InterPro" id="IPR050596">
    <property type="entry name" value="AspAT/PAT-like"/>
</dbReference>